<feature type="compositionally biased region" description="Low complexity" evidence="1">
    <location>
        <begin position="72"/>
        <end position="82"/>
    </location>
</feature>
<accession>Q5VQW6</accession>
<name>Q5VQW6_ORYSJ</name>
<feature type="compositionally biased region" description="Basic residues" evidence="1">
    <location>
        <begin position="11"/>
        <end position="24"/>
    </location>
</feature>
<evidence type="ECO:0000256" key="1">
    <source>
        <dbReference type="SAM" id="MobiDB-lite"/>
    </source>
</evidence>
<feature type="compositionally biased region" description="Pro residues" evidence="1">
    <location>
        <begin position="1"/>
        <end position="10"/>
    </location>
</feature>
<feature type="region of interest" description="Disordered" evidence="1">
    <location>
        <begin position="1"/>
        <end position="50"/>
    </location>
</feature>
<reference evidence="4" key="2">
    <citation type="journal article" date="2005" name="Nature">
        <title>The map-based sequence of the rice genome.</title>
        <authorList>
            <consortium name="International rice genome sequencing project (IRGSP)"/>
            <person name="Matsumoto T."/>
            <person name="Wu J."/>
            <person name="Kanamori H."/>
            <person name="Katayose Y."/>
            <person name="Fujisawa M."/>
            <person name="Namiki N."/>
            <person name="Mizuno H."/>
            <person name="Yamamoto K."/>
            <person name="Antonio B.A."/>
            <person name="Baba T."/>
            <person name="Sakata K."/>
            <person name="Nagamura Y."/>
            <person name="Aoki H."/>
            <person name="Arikawa K."/>
            <person name="Arita K."/>
            <person name="Bito T."/>
            <person name="Chiden Y."/>
            <person name="Fujitsuka N."/>
            <person name="Fukunaka R."/>
            <person name="Hamada M."/>
            <person name="Harada C."/>
            <person name="Hayashi A."/>
            <person name="Hijishita S."/>
            <person name="Honda M."/>
            <person name="Hosokawa S."/>
            <person name="Ichikawa Y."/>
            <person name="Idonuma A."/>
            <person name="Iijima M."/>
            <person name="Ikeda M."/>
            <person name="Ikeno M."/>
            <person name="Ito K."/>
            <person name="Ito S."/>
            <person name="Ito T."/>
            <person name="Ito Y."/>
            <person name="Ito Y."/>
            <person name="Iwabuchi A."/>
            <person name="Kamiya K."/>
            <person name="Karasawa W."/>
            <person name="Kurita K."/>
            <person name="Katagiri S."/>
            <person name="Kikuta A."/>
            <person name="Kobayashi H."/>
            <person name="Kobayashi N."/>
            <person name="Machita K."/>
            <person name="Maehara T."/>
            <person name="Masukawa M."/>
            <person name="Mizubayashi T."/>
            <person name="Mukai Y."/>
            <person name="Nagasaki H."/>
            <person name="Nagata Y."/>
            <person name="Naito S."/>
            <person name="Nakashima M."/>
            <person name="Nakama Y."/>
            <person name="Nakamichi Y."/>
            <person name="Nakamura M."/>
            <person name="Meguro A."/>
            <person name="Negishi M."/>
            <person name="Ohta I."/>
            <person name="Ohta T."/>
            <person name="Okamoto M."/>
            <person name="Ono N."/>
            <person name="Saji S."/>
            <person name="Sakaguchi M."/>
            <person name="Sakai K."/>
            <person name="Shibata M."/>
            <person name="Shimokawa T."/>
            <person name="Song J."/>
            <person name="Takazaki Y."/>
            <person name="Terasawa K."/>
            <person name="Tsugane M."/>
            <person name="Tsuji K."/>
            <person name="Ueda S."/>
            <person name="Waki K."/>
            <person name="Yamagata H."/>
            <person name="Yamamoto M."/>
            <person name="Yamamoto S."/>
            <person name="Yamane H."/>
            <person name="Yoshiki S."/>
            <person name="Yoshihara R."/>
            <person name="Yukawa K."/>
            <person name="Zhong H."/>
            <person name="Yano M."/>
            <person name="Yuan Q."/>
            <person name="Ouyang S."/>
            <person name="Liu J."/>
            <person name="Jones K.M."/>
            <person name="Gansberger K."/>
            <person name="Moffat K."/>
            <person name="Hill J."/>
            <person name="Bera J."/>
            <person name="Fadrosh D."/>
            <person name="Jin S."/>
            <person name="Johri S."/>
            <person name="Kim M."/>
            <person name="Overton L."/>
            <person name="Reardon M."/>
            <person name="Tsitrin T."/>
            <person name="Vuong H."/>
            <person name="Weaver B."/>
            <person name="Ciecko A."/>
            <person name="Tallon L."/>
            <person name="Jackson J."/>
            <person name="Pai G."/>
            <person name="Aken S.V."/>
            <person name="Utterback T."/>
            <person name="Reidmuller S."/>
            <person name="Feldblyum T."/>
            <person name="Hsiao J."/>
            <person name="Zismann V."/>
            <person name="Iobst S."/>
            <person name="de Vazeille A.R."/>
            <person name="Buell C.R."/>
            <person name="Ying K."/>
            <person name="Li Y."/>
            <person name="Lu T."/>
            <person name="Huang Y."/>
            <person name="Zhao Q."/>
            <person name="Feng Q."/>
            <person name="Zhang L."/>
            <person name="Zhu J."/>
            <person name="Weng Q."/>
            <person name="Mu J."/>
            <person name="Lu Y."/>
            <person name="Fan D."/>
            <person name="Liu Y."/>
            <person name="Guan J."/>
            <person name="Zhang Y."/>
            <person name="Yu S."/>
            <person name="Liu X."/>
            <person name="Zhang Y."/>
            <person name="Hong G."/>
            <person name="Han B."/>
            <person name="Choisne N."/>
            <person name="Demange N."/>
            <person name="Orjeda G."/>
            <person name="Samain S."/>
            <person name="Cattolico L."/>
            <person name="Pelletier E."/>
            <person name="Couloux A."/>
            <person name="Segurens B."/>
            <person name="Wincker P."/>
            <person name="D'Hont A."/>
            <person name="Scarpelli C."/>
            <person name="Weissenbach J."/>
            <person name="Salanoubat M."/>
            <person name="Quetier F."/>
            <person name="Yu Y."/>
            <person name="Kim H.R."/>
            <person name="Rambo T."/>
            <person name="Currie J."/>
            <person name="Collura K."/>
            <person name="Luo M."/>
            <person name="Yang T."/>
            <person name="Ammiraju J.S.S."/>
            <person name="Engler F."/>
            <person name="Soderlund C."/>
            <person name="Wing R.A."/>
            <person name="Palmer L.E."/>
            <person name="de la Bastide M."/>
            <person name="Spiegel L."/>
            <person name="Nascimento L."/>
            <person name="Zutavern T."/>
            <person name="O'Shaughnessy A."/>
            <person name="Dike S."/>
            <person name="Dedhia N."/>
            <person name="Preston R."/>
            <person name="Balija V."/>
            <person name="McCombie W.R."/>
            <person name="Chow T."/>
            <person name="Chen H."/>
            <person name="Chung M."/>
            <person name="Chen C."/>
            <person name="Shaw J."/>
            <person name="Wu H."/>
            <person name="Hsiao K."/>
            <person name="Chao Y."/>
            <person name="Chu M."/>
            <person name="Cheng C."/>
            <person name="Hour A."/>
            <person name="Lee P."/>
            <person name="Lin S."/>
            <person name="Lin Y."/>
            <person name="Liou J."/>
            <person name="Liu S."/>
            <person name="Hsing Y."/>
            <person name="Raghuvanshi S."/>
            <person name="Mohanty A."/>
            <person name="Bharti A.K."/>
            <person name="Gaur A."/>
            <person name="Gupta V."/>
            <person name="Kumar D."/>
            <person name="Ravi V."/>
            <person name="Vij S."/>
            <person name="Kapur A."/>
            <person name="Khurana P."/>
            <person name="Khurana P."/>
            <person name="Khurana J.P."/>
            <person name="Tyagi A.K."/>
            <person name="Gaikwad K."/>
            <person name="Singh A."/>
            <person name="Dalal V."/>
            <person name="Srivastava S."/>
            <person name="Dixit A."/>
            <person name="Pal A.K."/>
            <person name="Ghazi I.A."/>
            <person name="Yadav M."/>
            <person name="Pandit A."/>
            <person name="Bhargava A."/>
            <person name="Sureshbabu K."/>
            <person name="Batra K."/>
            <person name="Sharma T.R."/>
            <person name="Mohapatra T."/>
            <person name="Singh N.K."/>
            <person name="Messing J."/>
            <person name="Nelson A.B."/>
            <person name="Fuks G."/>
            <person name="Kavchok S."/>
            <person name="Keizer G."/>
            <person name="Linton E."/>
            <person name="Llaca V."/>
            <person name="Song R."/>
            <person name="Tanyolac B."/>
            <person name="Young S."/>
            <person name="Ho-Il K."/>
            <person name="Hahn J.H."/>
            <person name="Sangsakoo G."/>
            <person name="Vanavichit A."/>
            <person name="de Mattos Luiz.A.T."/>
            <person name="Zimmer P.D."/>
            <person name="Malone G."/>
            <person name="Dellagostin O."/>
            <person name="de Oliveira A.C."/>
            <person name="Bevan M."/>
            <person name="Bancroft I."/>
            <person name="Minx P."/>
            <person name="Cordum H."/>
            <person name="Wilson R."/>
            <person name="Cheng Z."/>
            <person name="Jin W."/>
            <person name="Jiang J."/>
            <person name="Leong S.A."/>
            <person name="Iwama H."/>
            <person name="Gojobori T."/>
            <person name="Itoh T."/>
            <person name="Niimura Y."/>
            <person name="Fujii Y."/>
            <person name="Habara T."/>
            <person name="Sakai H."/>
            <person name="Sato Y."/>
            <person name="Wilson G."/>
            <person name="Kumar K."/>
            <person name="McCouch S."/>
            <person name="Juretic N."/>
            <person name="Hoen D."/>
            <person name="Wright S."/>
            <person name="Bruskiewich R."/>
            <person name="Bureau T."/>
            <person name="Miyao A."/>
            <person name="Hirochika H."/>
            <person name="Nishikawa T."/>
            <person name="Kadowaki K."/>
            <person name="Sugiura M."/>
            <person name="Burr B."/>
            <person name="Sasaki T."/>
        </authorList>
    </citation>
    <scope>NUCLEOTIDE SEQUENCE [LARGE SCALE GENOMIC DNA]</scope>
    <source>
        <strain evidence="4">cv. Nipponbare</strain>
    </source>
</reference>
<reference evidence="4" key="3">
    <citation type="journal article" date="2008" name="Nucleic Acids Res.">
        <title>The rice annotation project database (RAP-DB): 2008 update.</title>
        <authorList>
            <consortium name="The rice annotation project (RAP)"/>
        </authorList>
    </citation>
    <scope>GENOME REANNOTATION</scope>
    <source>
        <strain evidence="4">cv. Nipponbare</strain>
    </source>
</reference>
<evidence type="ECO:0000313" key="4">
    <source>
        <dbReference type="Proteomes" id="UP000000763"/>
    </source>
</evidence>
<feature type="compositionally biased region" description="Basic residues" evidence="1">
    <location>
        <begin position="31"/>
        <end position="44"/>
    </location>
</feature>
<dbReference type="Proteomes" id="UP000000763">
    <property type="component" value="Chromosome 1"/>
</dbReference>
<dbReference type="AlphaFoldDB" id="Q5VQW6"/>
<organism evidence="2">
    <name type="scientific">Oryza sativa subsp. japonica</name>
    <name type="common">Rice</name>
    <dbReference type="NCBI Taxonomy" id="39947"/>
    <lineage>
        <taxon>Eukaryota</taxon>
        <taxon>Viridiplantae</taxon>
        <taxon>Streptophyta</taxon>
        <taxon>Embryophyta</taxon>
        <taxon>Tracheophyta</taxon>
        <taxon>Spermatophyta</taxon>
        <taxon>Magnoliopsida</taxon>
        <taxon>Liliopsida</taxon>
        <taxon>Poales</taxon>
        <taxon>Poaceae</taxon>
        <taxon>BOP clade</taxon>
        <taxon>Oryzoideae</taxon>
        <taxon>Oryzeae</taxon>
        <taxon>Oryzinae</taxon>
        <taxon>Oryza</taxon>
        <taxon>Oryza sativa</taxon>
    </lineage>
</organism>
<protein>
    <submittedName>
        <fullName evidence="2">Uncharacterized protein</fullName>
    </submittedName>
</protein>
<reference evidence="2" key="1">
    <citation type="journal article" date="2002" name="Nature">
        <title>The genome sequence and structure of rice chromosome 1.</title>
        <authorList>
            <person name="Sasaki T."/>
            <person name="Matsumoto T."/>
            <person name="Yamamoto K."/>
            <person name="Sakata K."/>
            <person name="Baba T."/>
            <person name="Katayose Y."/>
            <person name="Wu J."/>
            <person name="Niimura Y."/>
            <person name="Cheng Z."/>
            <person name="Nagamura Y."/>
            <person name="Antonio B.A."/>
            <person name="Kanamori H."/>
            <person name="Hosokawa S."/>
            <person name="Masukawa M."/>
            <person name="Arikawa K."/>
            <person name="Chiden Y."/>
            <person name="Hayashi M."/>
            <person name="Okamoto M."/>
            <person name="Ando T."/>
            <person name="Aoki H."/>
            <person name="Arita K."/>
            <person name="Hamada M."/>
            <person name="Harada C."/>
            <person name="Hijishita S."/>
            <person name="Honda M."/>
            <person name="Ichikawa Y."/>
            <person name="Idonuma A."/>
            <person name="Iijima M."/>
            <person name="Ikeda M."/>
            <person name="Ikeno M."/>
            <person name="Itoh S."/>
            <person name="Itoh T."/>
            <person name="Itoh Y."/>
            <person name="Itoh Y."/>
            <person name="Iwabuchi A."/>
            <person name="Kamiya K."/>
            <person name="Karasawa W."/>
            <person name="Katagiri S."/>
            <person name="Kikuta A."/>
            <person name="Kobayashi N."/>
            <person name="Kono I."/>
            <person name="Machita K."/>
            <person name="Maehara T."/>
            <person name="Mizuno H."/>
            <person name="Mizubayashi T."/>
            <person name="Mukai Y."/>
            <person name="Nagasaki H."/>
            <person name="Nakashima M."/>
            <person name="Nakama Y."/>
            <person name="Nakamichi Y."/>
            <person name="Nakamura M."/>
            <person name="Namiki N."/>
            <person name="Negishi M."/>
            <person name="Ohta I."/>
            <person name="Ono N."/>
            <person name="Saji S."/>
            <person name="Sakai K."/>
            <person name="Shibata M."/>
            <person name="Shimokawa T."/>
            <person name="Shomura A."/>
            <person name="Song J."/>
            <person name="Takazaki Y."/>
            <person name="Terasawa K."/>
            <person name="Tsuji K."/>
            <person name="Waki K."/>
            <person name="Yamagata H."/>
            <person name="Yamane H."/>
            <person name="Yoshiki S."/>
            <person name="Yoshihara R."/>
            <person name="Yukawa K."/>
            <person name="Zhong H."/>
            <person name="Iwama H."/>
            <person name="Endo T."/>
            <person name="Ito H."/>
            <person name="Hahn J.H."/>
            <person name="Kim H.I."/>
            <person name="Eun M.Y."/>
            <person name="Yano M."/>
            <person name="Jiang J."/>
            <person name="Gojobori T."/>
        </authorList>
    </citation>
    <scope>NUCLEOTIDE SEQUENCE</scope>
</reference>
<evidence type="ECO:0000313" key="3">
    <source>
        <dbReference type="EMBL" id="BAD68148.1"/>
    </source>
</evidence>
<sequence length="204" mass="22950">MPSTPPPPPPPRRRSCRPLIRHHAPPPPPPPRRRPRHPLLRRHAPPPPRSSAATLLRCLCRLRLRADVRAVRSSAASASAPTSAPPRSPHLTDRHIDRAQGRDEEHAAAFALELVAITAHVILRGMVVVLLLEWFNVRIFTRAQQRHINTVPFYDVLRMLLEHEAESDSFAYHVLRNLQQLNGLVRVGTDTARGCFTSPCSQEL</sequence>
<dbReference type="Proteomes" id="UP000817658">
    <property type="component" value="Chromosome 1"/>
</dbReference>
<dbReference type="SUPFAM" id="SSF101447">
    <property type="entry name" value="Formin homology 2 domain (FH2 domain)"/>
    <property type="match status" value="1"/>
</dbReference>
<gene>
    <name evidence="2" type="ORF">P0003D09.38</name>
    <name evidence="3" type="ORF">P0034E02.1</name>
</gene>
<feature type="region of interest" description="Disordered" evidence="1">
    <location>
        <begin position="72"/>
        <end position="93"/>
    </location>
</feature>
<evidence type="ECO:0000313" key="2">
    <source>
        <dbReference type="EMBL" id="BAD68143.1"/>
    </source>
</evidence>
<accession>Q5VQY2</accession>
<dbReference type="EMBL" id="AP003221">
    <property type="protein sequence ID" value="BAD68143.1"/>
    <property type="molecule type" value="Genomic_DNA"/>
</dbReference>
<dbReference type="EMBL" id="AP003232">
    <property type="protein sequence ID" value="BAD68148.1"/>
    <property type="molecule type" value="Genomic_DNA"/>
</dbReference>
<proteinExistence type="predicted"/>